<organism evidence="1 2">
    <name type="scientific">Chiloscyllium punctatum</name>
    <name type="common">Brownbanded bambooshark</name>
    <name type="synonym">Hemiscyllium punctatum</name>
    <dbReference type="NCBI Taxonomy" id="137246"/>
    <lineage>
        <taxon>Eukaryota</taxon>
        <taxon>Metazoa</taxon>
        <taxon>Chordata</taxon>
        <taxon>Craniata</taxon>
        <taxon>Vertebrata</taxon>
        <taxon>Chondrichthyes</taxon>
        <taxon>Elasmobranchii</taxon>
        <taxon>Galeomorphii</taxon>
        <taxon>Galeoidea</taxon>
        <taxon>Orectolobiformes</taxon>
        <taxon>Hemiscylliidae</taxon>
        <taxon>Chiloscyllium</taxon>
    </lineage>
</organism>
<gene>
    <name evidence="1" type="ORF">chiPu_0029530</name>
</gene>
<proteinExistence type="predicted"/>
<accession>A0A401TR77</accession>
<sequence length="278" mass="30301">MNAIDLREGADIEACERAQDHQRGEALPVRRTLDDVMVMVARRDRLHIIRGVRREIVAVVGAAEATQDIHHLVGGLARVERVAAVLRDPAQGPAERRLRTDVANLRHLAAGKELGRRVAVDLDPRPEAAPILGNARRDAEALLGSRDRRPEDLLQRLAAVIGDQPAPCIDRAGHGHSLGRGRRNVAGAASGIFSGVGAGRCAAGTVERDRRAGLRRIECEAVAADPGHLRLDHALHRDRRHRGIDGIAAGLQHLDRGKRCLRMRGRGHAALRNRHRTA</sequence>
<comment type="caution">
    <text evidence="1">The sequence shown here is derived from an EMBL/GenBank/DDBJ whole genome shotgun (WGS) entry which is preliminary data.</text>
</comment>
<feature type="non-terminal residue" evidence="1">
    <location>
        <position position="278"/>
    </location>
</feature>
<dbReference type="AlphaFoldDB" id="A0A401TR77"/>
<name>A0A401TR77_CHIPU</name>
<keyword evidence="2" id="KW-1185">Reference proteome</keyword>
<dbReference type="EMBL" id="BEZZ01159212">
    <property type="protein sequence ID" value="GCC45154.1"/>
    <property type="molecule type" value="Genomic_DNA"/>
</dbReference>
<evidence type="ECO:0000313" key="1">
    <source>
        <dbReference type="EMBL" id="GCC45154.1"/>
    </source>
</evidence>
<evidence type="ECO:0000313" key="2">
    <source>
        <dbReference type="Proteomes" id="UP000287033"/>
    </source>
</evidence>
<protein>
    <submittedName>
        <fullName evidence="1">Uncharacterized protein</fullName>
    </submittedName>
</protein>
<reference evidence="1 2" key="1">
    <citation type="journal article" date="2018" name="Nat. Ecol. Evol.">
        <title>Shark genomes provide insights into elasmobranch evolution and the origin of vertebrates.</title>
        <authorList>
            <person name="Hara Y"/>
            <person name="Yamaguchi K"/>
            <person name="Onimaru K"/>
            <person name="Kadota M"/>
            <person name="Koyanagi M"/>
            <person name="Keeley SD"/>
            <person name="Tatsumi K"/>
            <person name="Tanaka K"/>
            <person name="Motone F"/>
            <person name="Kageyama Y"/>
            <person name="Nozu R"/>
            <person name="Adachi N"/>
            <person name="Nishimura O"/>
            <person name="Nakagawa R"/>
            <person name="Tanegashima C"/>
            <person name="Kiyatake I"/>
            <person name="Matsumoto R"/>
            <person name="Murakumo K"/>
            <person name="Nishida K"/>
            <person name="Terakita A"/>
            <person name="Kuratani S"/>
            <person name="Sato K"/>
            <person name="Hyodo S Kuraku.S."/>
        </authorList>
    </citation>
    <scope>NUCLEOTIDE SEQUENCE [LARGE SCALE GENOMIC DNA]</scope>
</reference>
<dbReference type="Proteomes" id="UP000287033">
    <property type="component" value="Unassembled WGS sequence"/>
</dbReference>